<accession>D4BMQ3</accession>
<feature type="domain" description="Integrase catalytic" evidence="2">
    <location>
        <begin position="76"/>
        <end position="132"/>
    </location>
</feature>
<proteinExistence type="predicted"/>
<dbReference type="InterPro" id="IPR001584">
    <property type="entry name" value="Integrase_cat-core"/>
</dbReference>
<dbReference type="Pfam" id="PF13333">
    <property type="entry name" value="rve_2"/>
    <property type="match status" value="1"/>
</dbReference>
<dbReference type="Proteomes" id="UP000003191">
    <property type="component" value="Unassembled WGS sequence"/>
</dbReference>
<evidence type="ECO:0000256" key="1">
    <source>
        <dbReference type="SAM" id="MobiDB-lite"/>
    </source>
</evidence>
<dbReference type="STRING" id="1685.RY69_667"/>
<comment type="caution">
    <text evidence="3">The sequence shown here is derived from an EMBL/GenBank/DDBJ whole genome shotgun (WGS) entry which is preliminary data.</text>
</comment>
<organism evidence="3 4">
    <name type="scientific">Bifidobacterium breve DSM 20213 = JCM 1192</name>
    <dbReference type="NCBI Taxonomy" id="518634"/>
    <lineage>
        <taxon>Bacteria</taxon>
        <taxon>Bacillati</taxon>
        <taxon>Actinomycetota</taxon>
        <taxon>Actinomycetes</taxon>
        <taxon>Bifidobacteriales</taxon>
        <taxon>Bifidobacteriaceae</taxon>
        <taxon>Bifidobacterium</taxon>
    </lineage>
</organism>
<name>D4BMQ3_BIFBR</name>
<keyword evidence="4" id="KW-1185">Reference proteome</keyword>
<dbReference type="GO" id="GO:0015074">
    <property type="term" value="P:DNA integration"/>
    <property type="evidence" value="ECO:0007669"/>
    <property type="project" value="InterPro"/>
</dbReference>
<dbReference type="AlphaFoldDB" id="D4BMQ3"/>
<protein>
    <recommendedName>
        <fullName evidence="2">Integrase catalytic domain-containing protein</fullName>
    </recommendedName>
</protein>
<feature type="compositionally biased region" description="Polar residues" evidence="1">
    <location>
        <begin position="219"/>
        <end position="229"/>
    </location>
</feature>
<feature type="compositionally biased region" description="Pro residues" evidence="1">
    <location>
        <begin position="201"/>
        <end position="211"/>
    </location>
</feature>
<sequence>MDGFINMPDDYMVRYRDKRIKTEFGHGRHGPARDAGPYGMIGGDGINDESNKTRQPYCGRQLAETQKGHSPDSAAEGFLGRMKTESVYPEHWEECACDEVLVLIDDYIHWYNHARIKRSFGWMSPVECRQRTKEGLRDCLQENVRSTFFHAECGGEFDDPGIGEPLGVFGVERPLSCKGNSCGNAVVESTCVSASCRPAIPQPAPQSPPSAPSWDVPSADSSATFPDVL</sequence>
<reference evidence="3 4" key="1">
    <citation type="submission" date="2010-02" db="EMBL/GenBank/DDBJ databases">
        <authorList>
            <person name="Weinstock G."/>
            <person name="Sodergren E."/>
            <person name="Clifton S."/>
            <person name="Fulton L."/>
            <person name="Fulton B."/>
            <person name="Courtney L."/>
            <person name="Fronick C."/>
            <person name="Harrison M."/>
            <person name="Strong C."/>
            <person name="Farmer C."/>
            <person name="Delahaunty K."/>
            <person name="Markovic C."/>
            <person name="Hall O."/>
            <person name="Minx P."/>
            <person name="Tomlinson C."/>
            <person name="Mitreva M."/>
            <person name="Nelson J."/>
            <person name="Hou S."/>
            <person name="Wollam A."/>
            <person name="Pepin K.H."/>
            <person name="Johnson M."/>
            <person name="Bhonagiri V."/>
            <person name="Zhang X."/>
            <person name="Suruliraj S."/>
            <person name="Warren W."/>
            <person name="Chinwalla A."/>
            <person name="Mardis E.R."/>
            <person name="Wilson R.K."/>
        </authorList>
    </citation>
    <scope>NUCLEOTIDE SEQUENCE [LARGE SCALE GENOMIC DNA]</scope>
    <source>
        <strain evidence="3 4">DSM 20213</strain>
    </source>
</reference>
<feature type="region of interest" description="Disordered" evidence="1">
    <location>
        <begin position="201"/>
        <end position="229"/>
    </location>
</feature>
<dbReference type="SUPFAM" id="SSF53098">
    <property type="entry name" value="Ribonuclease H-like"/>
    <property type="match status" value="1"/>
</dbReference>
<gene>
    <name evidence="3" type="ORF">BIFBRE_03350</name>
</gene>
<dbReference type="EMBL" id="ACCG02000007">
    <property type="protein sequence ID" value="EFE89752.1"/>
    <property type="molecule type" value="Genomic_DNA"/>
</dbReference>
<evidence type="ECO:0000313" key="4">
    <source>
        <dbReference type="Proteomes" id="UP000003191"/>
    </source>
</evidence>
<dbReference type="HOGENOM" id="CLU_1238215_0_0_11"/>
<dbReference type="InterPro" id="IPR012337">
    <property type="entry name" value="RNaseH-like_sf"/>
</dbReference>
<evidence type="ECO:0000313" key="3">
    <source>
        <dbReference type="EMBL" id="EFE89752.1"/>
    </source>
</evidence>
<evidence type="ECO:0000259" key="2">
    <source>
        <dbReference type="Pfam" id="PF13333"/>
    </source>
</evidence>